<evidence type="ECO:0000256" key="1">
    <source>
        <dbReference type="SAM" id="MobiDB-lite"/>
    </source>
</evidence>
<dbReference type="Proteomes" id="UP000521872">
    <property type="component" value="Unassembled WGS sequence"/>
</dbReference>
<gene>
    <name evidence="2" type="ORF">D9613_007653</name>
</gene>
<reference evidence="2 3" key="1">
    <citation type="submission" date="2019-12" db="EMBL/GenBank/DDBJ databases">
        <authorList>
            <person name="Floudas D."/>
            <person name="Bentzer J."/>
            <person name="Ahren D."/>
            <person name="Johansson T."/>
            <person name="Persson P."/>
            <person name="Tunlid A."/>
        </authorList>
    </citation>
    <scope>NUCLEOTIDE SEQUENCE [LARGE SCALE GENOMIC DNA]</scope>
    <source>
        <strain evidence="2 3">CBS 102.39</strain>
    </source>
</reference>
<dbReference type="EMBL" id="JAACJL010000045">
    <property type="protein sequence ID" value="KAF4614256.1"/>
    <property type="molecule type" value="Genomic_DNA"/>
</dbReference>
<proteinExistence type="predicted"/>
<feature type="compositionally biased region" description="Low complexity" evidence="1">
    <location>
        <begin position="312"/>
        <end position="327"/>
    </location>
</feature>
<protein>
    <submittedName>
        <fullName evidence="2">Uncharacterized protein</fullName>
    </submittedName>
</protein>
<feature type="region of interest" description="Disordered" evidence="1">
    <location>
        <begin position="387"/>
        <end position="413"/>
    </location>
</feature>
<feature type="region of interest" description="Disordered" evidence="1">
    <location>
        <begin position="583"/>
        <end position="623"/>
    </location>
</feature>
<organism evidence="2 3">
    <name type="scientific">Agrocybe pediades</name>
    <dbReference type="NCBI Taxonomy" id="84607"/>
    <lineage>
        <taxon>Eukaryota</taxon>
        <taxon>Fungi</taxon>
        <taxon>Dikarya</taxon>
        <taxon>Basidiomycota</taxon>
        <taxon>Agaricomycotina</taxon>
        <taxon>Agaricomycetes</taxon>
        <taxon>Agaricomycetidae</taxon>
        <taxon>Agaricales</taxon>
        <taxon>Agaricineae</taxon>
        <taxon>Strophariaceae</taxon>
        <taxon>Agrocybe</taxon>
    </lineage>
</organism>
<feature type="compositionally biased region" description="Low complexity" evidence="1">
    <location>
        <begin position="479"/>
        <end position="494"/>
    </location>
</feature>
<feature type="compositionally biased region" description="Polar residues" evidence="1">
    <location>
        <begin position="342"/>
        <end position="351"/>
    </location>
</feature>
<evidence type="ECO:0000313" key="2">
    <source>
        <dbReference type="EMBL" id="KAF4614256.1"/>
    </source>
</evidence>
<sequence length="813" mass="90044">MSAVYTSTAPPTLQLRSFDFYPSGLVDQISLNDDPSRQHLILNKPLPHIPNRSGPSSPLPTKPHLRPNQISPSQEPRLSNFLSFCHFSWSSTKMLETFQIPLVLAALLAHLDWADAYFLFATCKAFREVLKELPLRDVVLSRYVPGYAYAMKSRDMSRYHDVPVSIHDLDLLVISQRMALHRYPTHALRTLSSLYPTFEDDETTRKLVALSQAHSRFVLLLQSLLHSSSLPVPPVSEPIAELEPRSKHARSPFSLASHFTPRELVFPAPLAYAEETQPPRPGLMALQGYTHGNGSNSSIFRKARRRLKGTKSQSGRSRSATTTASSSIDERECGQAGRPKINRNNGPRPSANTTLSSMMSMTNMHNAYDEPDGSRKPNGRRMSIFGIAAGTRSKISPPPPEEPKTLKEYHDTWRRNRTARQKYYSVDFEYHDGRRDSDSSSLKRPSRRFASLDQRAASSDSSISSSYGRYSPAGNRNHVSPSSTLVSNSNTVSSWNSISSTSQHDLIRAATSRLRAPILRVFIPCAHLDAGGKSIMQCEQQLEEAGLWQHLSTGDVVCNFGYVPMSPEDESASLELGANINGAGNGTVRPRYSPTSSDSNSSGVGGVNEKGKQKVVDRSPVSTPSAGHRKWLVFNGHVLVPYTPPDLVPISNPLSLPSPYYYAHLAVFDNSASRSSNLGVASSPNFTFMIPRMPAVHPEDFLDMRLIKTEAKVPSPHSPMGFAIVKRWAWTARIVRSQPIIREKVSAEDEVGEGWLGEWILEYEGTKEGRQILLDILAGKPIGKAVWELVKEKSGGGRLWLKSVVIFTSPGKN</sequence>
<dbReference type="AlphaFoldDB" id="A0A8H4QNY8"/>
<keyword evidence="3" id="KW-1185">Reference proteome</keyword>
<name>A0A8H4QNY8_9AGAR</name>
<feature type="region of interest" description="Disordered" evidence="1">
    <location>
        <begin position="431"/>
        <end position="494"/>
    </location>
</feature>
<comment type="caution">
    <text evidence="2">The sequence shown here is derived from an EMBL/GenBank/DDBJ whole genome shotgun (WGS) entry which is preliminary data.</text>
</comment>
<accession>A0A8H4QNY8</accession>
<feature type="region of interest" description="Disordered" evidence="1">
    <location>
        <begin position="305"/>
        <end position="355"/>
    </location>
</feature>
<feature type="region of interest" description="Disordered" evidence="1">
    <location>
        <begin position="43"/>
        <end position="74"/>
    </location>
</feature>
<feature type="compositionally biased region" description="Basic and acidic residues" evidence="1">
    <location>
        <begin position="401"/>
        <end position="413"/>
    </location>
</feature>
<evidence type="ECO:0000313" key="3">
    <source>
        <dbReference type="Proteomes" id="UP000521872"/>
    </source>
</evidence>